<dbReference type="GO" id="GO:0005829">
    <property type="term" value="C:cytosol"/>
    <property type="evidence" value="ECO:0007669"/>
    <property type="project" value="TreeGrafter"/>
</dbReference>
<gene>
    <name evidence="6" type="ORF">LKD31_00040</name>
</gene>
<dbReference type="SUPFAM" id="SSF53850">
    <property type="entry name" value="Periplasmic binding protein-like II"/>
    <property type="match status" value="1"/>
</dbReference>
<dbReference type="PRINTS" id="PR00039">
    <property type="entry name" value="HTHLYSR"/>
</dbReference>
<reference evidence="6" key="1">
    <citation type="submission" date="2021-10" db="EMBL/GenBank/DDBJ databases">
        <title>Anaerobic single-cell dispensing facilitates the cultivation of human gut bacteria.</title>
        <authorList>
            <person name="Afrizal A."/>
        </authorList>
    </citation>
    <scope>NUCLEOTIDE SEQUENCE</scope>
    <source>
        <strain evidence="6">CLA-AA-H250</strain>
    </source>
</reference>
<dbReference type="RefSeq" id="WP_176819939.1">
    <property type="nucleotide sequence ID" value="NZ_JAJEQC010000001.1"/>
</dbReference>
<protein>
    <submittedName>
        <fullName evidence="6">LysR family transcriptional regulator</fullName>
    </submittedName>
</protein>
<dbReference type="PROSITE" id="PS50931">
    <property type="entry name" value="HTH_LYSR"/>
    <property type="match status" value="1"/>
</dbReference>
<dbReference type="CDD" id="cd05466">
    <property type="entry name" value="PBP2_LTTR_substrate"/>
    <property type="match status" value="1"/>
</dbReference>
<dbReference type="GO" id="GO:0003700">
    <property type="term" value="F:DNA-binding transcription factor activity"/>
    <property type="evidence" value="ECO:0007669"/>
    <property type="project" value="InterPro"/>
</dbReference>
<dbReference type="Gene3D" id="1.10.10.10">
    <property type="entry name" value="Winged helix-like DNA-binding domain superfamily/Winged helix DNA-binding domain"/>
    <property type="match status" value="1"/>
</dbReference>
<dbReference type="InterPro" id="IPR000847">
    <property type="entry name" value="LysR_HTH_N"/>
</dbReference>
<dbReference type="AlphaFoldDB" id="A0AAE3AHM3"/>
<keyword evidence="2" id="KW-0805">Transcription regulation</keyword>
<evidence type="ECO:0000313" key="6">
    <source>
        <dbReference type="EMBL" id="MCC2135416.1"/>
    </source>
</evidence>
<evidence type="ECO:0000256" key="3">
    <source>
        <dbReference type="ARBA" id="ARBA00023125"/>
    </source>
</evidence>
<comment type="caution">
    <text evidence="6">The sequence shown here is derived from an EMBL/GenBank/DDBJ whole genome shotgun (WGS) entry which is preliminary data.</text>
</comment>
<name>A0AAE3AHM3_9FIRM</name>
<evidence type="ECO:0000256" key="4">
    <source>
        <dbReference type="ARBA" id="ARBA00023163"/>
    </source>
</evidence>
<dbReference type="InterPro" id="IPR050950">
    <property type="entry name" value="HTH-type_LysR_regulators"/>
</dbReference>
<dbReference type="EMBL" id="JAJEQC010000001">
    <property type="protein sequence ID" value="MCC2135416.1"/>
    <property type="molecule type" value="Genomic_DNA"/>
</dbReference>
<dbReference type="PANTHER" id="PTHR30419:SF8">
    <property type="entry name" value="NITROGEN ASSIMILATION TRANSCRIPTIONAL ACTIVATOR-RELATED"/>
    <property type="match status" value="1"/>
</dbReference>
<evidence type="ECO:0000256" key="1">
    <source>
        <dbReference type="ARBA" id="ARBA00009437"/>
    </source>
</evidence>
<evidence type="ECO:0000256" key="2">
    <source>
        <dbReference type="ARBA" id="ARBA00023015"/>
    </source>
</evidence>
<comment type="similarity">
    <text evidence="1">Belongs to the LysR transcriptional regulatory family.</text>
</comment>
<accession>A0AAE3AHM3</accession>
<keyword evidence="4" id="KW-0804">Transcription</keyword>
<organism evidence="6 7">
    <name type="scientific">Hominenteromicrobium mulieris</name>
    <dbReference type="NCBI Taxonomy" id="2885357"/>
    <lineage>
        <taxon>Bacteria</taxon>
        <taxon>Bacillati</taxon>
        <taxon>Bacillota</taxon>
        <taxon>Clostridia</taxon>
        <taxon>Eubacteriales</taxon>
        <taxon>Oscillospiraceae</taxon>
        <taxon>Hominenteromicrobium</taxon>
    </lineage>
</organism>
<feature type="domain" description="HTH lysR-type" evidence="5">
    <location>
        <begin position="1"/>
        <end position="58"/>
    </location>
</feature>
<dbReference type="Pfam" id="PF03466">
    <property type="entry name" value="LysR_substrate"/>
    <property type="match status" value="1"/>
</dbReference>
<dbReference type="InterPro" id="IPR036388">
    <property type="entry name" value="WH-like_DNA-bd_sf"/>
</dbReference>
<keyword evidence="7" id="KW-1185">Reference proteome</keyword>
<dbReference type="PANTHER" id="PTHR30419">
    <property type="entry name" value="HTH-TYPE TRANSCRIPTIONAL REGULATOR YBHD"/>
    <property type="match status" value="1"/>
</dbReference>
<dbReference type="FunFam" id="1.10.10.10:FF:000001">
    <property type="entry name" value="LysR family transcriptional regulator"/>
    <property type="match status" value="1"/>
</dbReference>
<dbReference type="GO" id="GO:0003677">
    <property type="term" value="F:DNA binding"/>
    <property type="evidence" value="ECO:0007669"/>
    <property type="project" value="UniProtKB-KW"/>
</dbReference>
<dbReference type="Gene3D" id="3.40.190.290">
    <property type="match status" value="1"/>
</dbReference>
<evidence type="ECO:0000313" key="7">
    <source>
        <dbReference type="Proteomes" id="UP001199424"/>
    </source>
</evidence>
<dbReference type="Proteomes" id="UP001199424">
    <property type="component" value="Unassembled WGS sequence"/>
</dbReference>
<dbReference type="InterPro" id="IPR005119">
    <property type="entry name" value="LysR_subst-bd"/>
</dbReference>
<dbReference type="InterPro" id="IPR036390">
    <property type="entry name" value="WH_DNA-bd_sf"/>
</dbReference>
<sequence length="295" mass="33607">MDIRVLQYFLAVVREENITKAAQLLHITQPTLSRQLMGLEQELGVKLFSRNNHSVTLTEEGMLFRRRAEEIVTLSEMTKRELKQEAMLTGEISIGSGEYHGSCHLSGILAAFRAEHPNVTYSIYSGNSDNIKERIERGTLDIGLLLEPVEISKYDFLHFPVPETWNALVRSDSPLAQKPYLTPQDIVPYPAVFSRRDQIRSEIVNWFGDSADRLNIIAHGDLQYNMASVIRRENGVLFTLKLDLQHNGLKFVPLQPPIRAATVLVWKKNRVLSPLTNAFLDFAKKYISGMEKDKK</sequence>
<dbReference type="Pfam" id="PF00126">
    <property type="entry name" value="HTH_1"/>
    <property type="match status" value="1"/>
</dbReference>
<evidence type="ECO:0000259" key="5">
    <source>
        <dbReference type="PROSITE" id="PS50931"/>
    </source>
</evidence>
<proteinExistence type="inferred from homology"/>
<keyword evidence="3" id="KW-0238">DNA-binding</keyword>
<dbReference type="SUPFAM" id="SSF46785">
    <property type="entry name" value="Winged helix' DNA-binding domain"/>
    <property type="match status" value="1"/>
</dbReference>